<evidence type="ECO:0000259" key="7">
    <source>
        <dbReference type="PROSITE" id="PS50928"/>
    </source>
</evidence>
<evidence type="ECO:0000256" key="4">
    <source>
        <dbReference type="ARBA" id="ARBA00022989"/>
    </source>
</evidence>
<dbReference type="PANTHER" id="PTHR30177">
    <property type="entry name" value="GLYCINE BETAINE/L-PROLINE TRANSPORT SYSTEM PERMEASE PROTEIN PROW"/>
    <property type="match status" value="1"/>
</dbReference>
<dbReference type="AlphaFoldDB" id="A0A644XYF9"/>
<sequence>MTWLVNNWSTVLQALWSHLALAIPAIALSFVLSLPVGWLAYRYRWSRFVLVTGSSLIYAIPSLPLLIVLPALIGTTVRSPVNVVVALTGYGMALMVRSTADALDSVNRDTVISATALGYSGIRRLIAVELPLAGPGLLAGLRVVSVSTMALVTVSAVLGIPSLGTLFTDGFQRGIVAEIVTGIVSTAALAVLVDRALVAIGWLLLPWTRART</sequence>
<evidence type="ECO:0000256" key="5">
    <source>
        <dbReference type="ARBA" id="ARBA00023136"/>
    </source>
</evidence>
<evidence type="ECO:0000256" key="2">
    <source>
        <dbReference type="ARBA" id="ARBA00022448"/>
    </source>
</evidence>
<feature type="transmembrane region" description="Helical" evidence="6">
    <location>
        <begin position="48"/>
        <end position="73"/>
    </location>
</feature>
<keyword evidence="3 6" id="KW-0812">Transmembrane</keyword>
<accession>A0A644XYF9</accession>
<dbReference type="PROSITE" id="PS50928">
    <property type="entry name" value="ABC_TM1"/>
    <property type="match status" value="1"/>
</dbReference>
<keyword evidence="2" id="KW-0813">Transport</keyword>
<reference evidence="8" key="1">
    <citation type="submission" date="2019-08" db="EMBL/GenBank/DDBJ databases">
        <authorList>
            <person name="Kucharzyk K."/>
            <person name="Murdoch R.W."/>
            <person name="Higgins S."/>
            <person name="Loffler F."/>
        </authorList>
    </citation>
    <scope>NUCLEOTIDE SEQUENCE</scope>
</reference>
<comment type="subcellular location">
    <subcellularLocation>
        <location evidence="1">Membrane</location>
        <topology evidence="1">Multi-pass membrane protein</topology>
    </subcellularLocation>
</comment>
<dbReference type="InterPro" id="IPR051204">
    <property type="entry name" value="ABC_transp_perm/SBD"/>
</dbReference>
<gene>
    <name evidence="8" type="primary">yehY</name>
    <name evidence="8" type="ORF">SDC9_67375</name>
</gene>
<evidence type="ECO:0000313" key="8">
    <source>
        <dbReference type="EMBL" id="MPM20937.1"/>
    </source>
</evidence>
<comment type="caution">
    <text evidence="8">The sequence shown here is derived from an EMBL/GenBank/DDBJ whole genome shotgun (WGS) entry which is preliminary data.</text>
</comment>
<feature type="transmembrane region" description="Helical" evidence="6">
    <location>
        <begin position="79"/>
        <end position="96"/>
    </location>
</feature>
<keyword evidence="5 6" id="KW-0472">Membrane</keyword>
<dbReference type="InterPro" id="IPR000515">
    <property type="entry name" value="MetI-like"/>
</dbReference>
<dbReference type="GO" id="GO:0031460">
    <property type="term" value="P:glycine betaine transport"/>
    <property type="evidence" value="ECO:0007669"/>
    <property type="project" value="TreeGrafter"/>
</dbReference>
<dbReference type="Pfam" id="PF00528">
    <property type="entry name" value="BPD_transp_1"/>
    <property type="match status" value="1"/>
</dbReference>
<feature type="transmembrane region" description="Helical" evidence="6">
    <location>
        <begin position="143"/>
        <end position="167"/>
    </location>
</feature>
<dbReference type="GO" id="GO:0016020">
    <property type="term" value="C:membrane"/>
    <property type="evidence" value="ECO:0007669"/>
    <property type="project" value="UniProtKB-SubCell"/>
</dbReference>
<feature type="transmembrane region" description="Helical" evidence="6">
    <location>
        <begin position="20"/>
        <end position="41"/>
    </location>
</feature>
<dbReference type="GO" id="GO:0055085">
    <property type="term" value="P:transmembrane transport"/>
    <property type="evidence" value="ECO:0007669"/>
    <property type="project" value="InterPro"/>
</dbReference>
<organism evidence="8">
    <name type="scientific">bioreactor metagenome</name>
    <dbReference type="NCBI Taxonomy" id="1076179"/>
    <lineage>
        <taxon>unclassified sequences</taxon>
        <taxon>metagenomes</taxon>
        <taxon>ecological metagenomes</taxon>
    </lineage>
</organism>
<name>A0A644XYF9_9ZZZZ</name>
<feature type="domain" description="ABC transmembrane type-1" evidence="7">
    <location>
        <begin position="15"/>
        <end position="201"/>
    </location>
</feature>
<dbReference type="Gene3D" id="1.10.3720.10">
    <property type="entry name" value="MetI-like"/>
    <property type="match status" value="1"/>
</dbReference>
<evidence type="ECO:0000256" key="6">
    <source>
        <dbReference type="SAM" id="Phobius"/>
    </source>
</evidence>
<evidence type="ECO:0000256" key="3">
    <source>
        <dbReference type="ARBA" id="ARBA00022692"/>
    </source>
</evidence>
<proteinExistence type="predicted"/>
<feature type="transmembrane region" description="Helical" evidence="6">
    <location>
        <begin position="179"/>
        <end position="205"/>
    </location>
</feature>
<evidence type="ECO:0000256" key="1">
    <source>
        <dbReference type="ARBA" id="ARBA00004141"/>
    </source>
</evidence>
<dbReference type="CDD" id="cd06261">
    <property type="entry name" value="TM_PBP2"/>
    <property type="match status" value="1"/>
</dbReference>
<dbReference type="PANTHER" id="PTHR30177:SF4">
    <property type="entry name" value="OSMOPROTECTANT IMPORT PERMEASE PROTEIN OSMW"/>
    <property type="match status" value="1"/>
</dbReference>
<dbReference type="InterPro" id="IPR035906">
    <property type="entry name" value="MetI-like_sf"/>
</dbReference>
<protein>
    <submittedName>
        <fullName evidence="8">Glycine betaine uptake system permease protein YehY</fullName>
    </submittedName>
</protein>
<keyword evidence="4 6" id="KW-1133">Transmembrane helix</keyword>
<dbReference type="SUPFAM" id="SSF161098">
    <property type="entry name" value="MetI-like"/>
    <property type="match status" value="1"/>
</dbReference>
<dbReference type="EMBL" id="VSSQ01003486">
    <property type="protein sequence ID" value="MPM20937.1"/>
    <property type="molecule type" value="Genomic_DNA"/>
</dbReference>